<name>A0ABX0UAC1_9FLAO</name>
<protein>
    <submittedName>
        <fullName evidence="1">Uncharacterized protein</fullName>
    </submittedName>
</protein>
<dbReference type="RefSeq" id="WP_167183539.1">
    <property type="nucleotide sequence ID" value="NZ_JAASQL010000001.1"/>
</dbReference>
<gene>
    <name evidence="1" type="ORF">FHR24_000555</name>
</gene>
<dbReference type="EMBL" id="JAASQL010000001">
    <property type="protein sequence ID" value="NIJ44116.1"/>
    <property type="molecule type" value="Genomic_DNA"/>
</dbReference>
<comment type="caution">
    <text evidence="1">The sequence shown here is derived from an EMBL/GenBank/DDBJ whole genome shotgun (WGS) entry which is preliminary data.</text>
</comment>
<dbReference type="Proteomes" id="UP000745859">
    <property type="component" value="Unassembled WGS sequence"/>
</dbReference>
<evidence type="ECO:0000313" key="2">
    <source>
        <dbReference type="Proteomes" id="UP000745859"/>
    </source>
</evidence>
<sequence length="249" mass="28855">MQKKLEGELMSLAHSILKLRKGDDVVLLKDKAYQVYEKLAVLAYIEGYVKETPQNIKSVEELVNETFEKPKETDVIVAKEVEKKLIKQIVSEEVYVEETITVEETKVNLEEEEMVEKEPVDLFSPVDVVSDSSENLKSSLAKEFENTVSLDVATDIFENAERIAPKKSINEAIMQQKNLQIDLNDRIAFVKNLFEDSQEDFNRVVSQLNTMSSEKEALSFLKMIKKDYNWDGKEIYEERFLLLIERKFN</sequence>
<evidence type="ECO:0000313" key="1">
    <source>
        <dbReference type="EMBL" id="NIJ44116.1"/>
    </source>
</evidence>
<keyword evidence="2" id="KW-1185">Reference proteome</keyword>
<proteinExistence type="predicted"/>
<organism evidence="1 2">
    <name type="scientific">Wenyingzhuangia heitensis</name>
    <dbReference type="NCBI Taxonomy" id="1487859"/>
    <lineage>
        <taxon>Bacteria</taxon>
        <taxon>Pseudomonadati</taxon>
        <taxon>Bacteroidota</taxon>
        <taxon>Flavobacteriia</taxon>
        <taxon>Flavobacteriales</taxon>
        <taxon>Flavobacteriaceae</taxon>
        <taxon>Wenyingzhuangia</taxon>
    </lineage>
</organism>
<accession>A0ABX0UAC1</accession>
<reference evidence="1 2" key="1">
    <citation type="submission" date="2020-03" db="EMBL/GenBank/DDBJ databases">
        <title>Genomic Encyclopedia of Type Strains, Phase IV (KMG-IV): sequencing the most valuable type-strain genomes for metagenomic binning, comparative biology and taxonomic classification.</title>
        <authorList>
            <person name="Goeker M."/>
        </authorList>
    </citation>
    <scope>NUCLEOTIDE SEQUENCE [LARGE SCALE GENOMIC DNA]</scope>
    <source>
        <strain evidence="1 2">DSM 101599</strain>
    </source>
</reference>